<gene>
    <name evidence="4" type="ORF">M408DRAFT_19871</name>
</gene>
<name>A0A0C2XXP4_SERVB</name>
<dbReference type="InterPro" id="IPR045338">
    <property type="entry name" value="DUF6535"/>
</dbReference>
<evidence type="ECO:0000259" key="3">
    <source>
        <dbReference type="Pfam" id="PF20153"/>
    </source>
</evidence>
<feature type="transmembrane region" description="Helical" evidence="2">
    <location>
        <begin position="261"/>
        <end position="285"/>
    </location>
</feature>
<protein>
    <recommendedName>
        <fullName evidence="3">DUF6535 domain-containing protein</fullName>
    </recommendedName>
</protein>
<reference evidence="5" key="2">
    <citation type="submission" date="2015-01" db="EMBL/GenBank/DDBJ databases">
        <title>Evolutionary Origins and Diversification of the Mycorrhizal Mutualists.</title>
        <authorList>
            <consortium name="DOE Joint Genome Institute"/>
            <consortium name="Mycorrhizal Genomics Consortium"/>
            <person name="Kohler A."/>
            <person name="Kuo A."/>
            <person name="Nagy L.G."/>
            <person name="Floudas D."/>
            <person name="Copeland A."/>
            <person name="Barry K.W."/>
            <person name="Cichocki N."/>
            <person name="Veneault-Fourrey C."/>
            <person name="LaButti K."/>
            <person name="Lindquist E.A."/>
            <person name="Lipzen A."/>
            <person name="Lundell T."/>
            <person name="Morin E."/>
            <person name="Murat C."/>
            <person name="Riley R."/>
            <person name="Ohm R."/>
            <person name="Sun H."/>
            <person name="Tunlid A."/>
            <person name="Henrissat B."/>
            <person name="Grigoriev I.V."/>
            <person name="Hibbett D.S."/>
            <person name="Martin F."/>
        </authorList>
    </citation>
    <scope>NUCLEOTIDE SEQUENCE [LARGE SCALE GENOMIC DNA]</scope>
    <source>
        <strain evidence="5">MAFF 305830</strain>
    </source>
</reference>
<feature type="region of interest" description="Disordered" evidence="1">
    <location>
        <begin position="1"/>
        <end position="44"/>
    </location>
</feature>
<dbReference type="HOGENOM" id="CLU_020036_0_0_1"/>
<dbReference type="AlphaFoldDB" id="A0A0C2XXP4"/>
<evidence type="ECO:0000313" key="5">
    <source>
        <dbReference type="Proteomes" id="UP000054097"/>
    </source>
</evidence>
<keyword evidence="5" id="KW-1185">Reference proteome</keyword>
<dbReference type="Proteomes" id="UP000054097">
    <property type="component" value="Unassembled WGS sequence"/>
</dbReference>
<evidence type="ECO:0000256" key="2">
    <source>
        <dbReference type="SAM" id="Phobius"/>
    </source>
</evidence>
<dbReference type="Pfam" id="PF20153">
    <property type="entry name" value="DUF6535"/>
    <property type="match status" value="1"/>
</dbReference>
<feature type="domain" description="DUF6535" evidence="3">
    <location>
        <begin position="88"/>
        <end position="254"/>
    </location>
</feature>
<keyword evidence="2" id="KW-0812">Transmembrane</keyword>
<evidence type="ECO:0000256" key="1">
    <source>
        <dbReference type="SAM" id="MobiDB-lite"/>
    </source>
</evidence>
<proteinExistence type="predicted"/>
<feature type="compositionally biased region" description="Basic and acidic residues" evidence="1">
    <location>
        <begin position="21"/>
        <end position="31"/>
    </location>
</feature>
<accession>A0A0C2XXP4</accession>
<keyword evidence="2" id="KW-0472">Membrane</keyword>
<reference evidence="4 5" key="1">
    <citation type="submission" date="2014-04" db="EMBL/GenBank/DDBJ databases">
        <authorList>
            <consortium name="DOE Joint Genome Institute"/>
            <person name="Kuo A."/>
            <person name="Zuccaro A."/>
            <person name="Kohler A."/>
            <person name="Nagy L.G."/>
            <person name="Floudas D."/>
            <person name="Copeland A."/>
            <person name="Barry K.W."/>
            <person name="Cichocki N."/>
            <person name="Veneault-Fourrey C."/>
            <person name="LaButti K."/>
            <person name="Lindquist E.A."/>
            <person name="Lipzen A."/>
            <person name="Lundell T."/>
            <person name="Morin E."/>
            <person name="Murat C."/>
            <person name="Sun H."/>
            <person name="Tunlid A."/>
            <person name="Henrissat B."/>
            <person name="Grigoriev I.V."/>
            <person name="Hibbett D.S."/>
            <person name="Martin F."/>
            <person name="Nordberg H.P."/>
            <person name="Cantor M.N."/>
            <person name="Hua S.X."/>
        </authorList>
    </citation>
    <scope>NUCLEOTIDE SEQUENCE [LARGE SCALE GENOMIC DNA]</scope>
    <source>
        <strain evidence="4 5">MAFF 305830</strain>
    </source>
</reference>
<dbReference type="STRING" id="933852.A0A0C2XXP4"/>
<sequence length="621" mass="69508">MAKLRIWSKEDEEDETQNLSKIEKGPVKEKTQQNTTDLPDETFPKAAIVEGSSPPEAVAKAPLDVESELEADQEAPFANSCRPDAPIWGLYLKETEAEDKELTELWNNSLDSLLIFAGLFGGILTAFLIESRKDLQEDPQQHLLKQILFTLQQSNADPALLEPFQPEPTSIHVNGLWFSSLTLTLVSALGGVLAKGWLAKFNPATRRERAVDAYDRQLRALRAQQWRLAPIITAIPLLIQASLFLFFVGLIIQILDNNIQIWLVVIVLVAAAALLYIFSTILPWFSPSSPFQTPISAIVTSMTGLGQVREETPTRSHSNTLPNPWATRLYSLPSSVLRFLTDACSRPKQLKLLADALAWIVTSSTEEATIQEAIKTIGAAKHTGTLQGTLISSECREPLYRRLAESFKLRLASPGTSEDGTRLEAILYALLRLEQPLTVTEEVTENSEFDFQLGEGQALHRWNDYPPYLQALTFCLRVHILIKCERDDQTGKWNETKKDLIRMVENGMAPYVKRIVMFSVIRGMLKGKPSVRKSCVIVLSKLVEIVGGVNNIDIVKEHAVNWKSDEGKDPKTPEVPEKVVIIQEIIRLCADGEDEMRTAGIQILGAVMKYSRHLNYDLEPY</sequence>
<evidence type="ECO:0000313" key="4">
    <source>
        <dbReference type="EMBL" id="KIM33607.1"/>
    </source>
</evidence>
<keyword evidence="2" id="KW-1133">Transmembrane helix</keyword>
<dbReference type="EMBL" id="KN824278">
    <property type="protein sequence ID" value="KIM33607.1"/>
    <property type="molecule type" value="Genomic_DNA"/>
</dbReference>
<organism evidence="4 5">
    <name type="scientific">Serendipita vermifera MAFF 305830</name>
    <dbReference type="NCBI Taxonomy" id="933852"/>
    <lineage>
        <taxon>Eukaryota</taxon>
        <taxon>Fungi</taxon>
        <taxon>Dikarya</taxon>
        <taxon>Basidiomycota</taxon>
        <taxon>Agaricomycotina</taxon>
        <taxon>Agaricomycetes</taxon>
        <taxon>Sebacinales</taxon>
        <taxon>Serendipitaceae</taxon>
        <taxon>Serendipita</taxon>
    </lineage>
</organism>
<feature type="transmembrane region" description="Helical" evidence="2">
    <location>
        <begin position="228"/>
        <end position="255"/>
    </location>
</feature>
<dbReference type="OrthoDB" id="3219854at2759"/>